<dbReference type="InterPro" id="IPR014307">
    <property type="entry name" value="Xanthine_DH_ssu"/>
</dbReference>
<dbReference type="PROSITE" id="PS51085">
    <property type="entry name" value="2FE2S_FER_2"/>
    <property type="match status" value="1"/>
</dbReference>
<dbReference type="InterPro" id="IPR002888">
    <property type="entry name" value="2Fe-2S-bd"/>
</dbReference>
<dbReference type="EMBL" id="CP042382">
    <property type="protein sequence ID" value="QEA40915.1"/>
    <property type="molecule type" value="Genomic_DNA"/>
</dbReference>
<evidence type="ECO:0000256" key="1">
    <source>
        <dbReference type="ARBA" id="ARBA00022630"/>
    </source>
</evidence>
<dbReference type="GO" id="GO:0051537">
    <property type="term" value="F:2 iron, 2 sulfur cluster binding"/>
    <property type="evidence" value="ECO:0007669"/>
    <property type="project" value="InterPro"/>
</dbReference>
<dbReference type="SUPFAM" id="SSF55447">
    <property type="entry name" value="CO dehydrogenase flavoprotein C-terminal domain-like"/>
    <property type="match status" value="1"/>
</dbReference>
<keyword evidence="9" id="KW-1185">Reference proteome</keyword>
<dbReference type="InterPro" id="IPR016208">
    <property type="entry name" value="Ald_Oxase/xanthine_DH-like"/>
</dbReference>
<dbReference type="Proteomes" id="UP000321272">
    <property type="component" value="Chromosome"/>
</dbReference>
<dbReference type="InterPro" id="IPR001041">
    <property type="entry name" value="2Fe-2S_ferredoxin-type"/>
</dbReference>
<dbReference type="NCBIfam" id="TIGR02963">
    <property type="entry name" value="xanthine_xdhA"/>
    <property type="match status" value="1"/>
</dbReference>
<keyword evidence="3" id="KW-0274">FAD</keyword>
<dbReference type="Gene3D" id="1.10.150.120">
    <property type="entry name" value="[2Fe-2S]-binding domain"/>
    <property type="match status" value="1"/>
</dbReference>
<dbReference type="GO" id="GO:0004854">
    <property type="term" value="F:xanthine dehydrogenase activity"/>
    <property type="evidence" value="ECO:0007669"/>
    <property type="project" value="UniProtKB-EC"/>
</dbReference>
<evidence type="ECO:0000313" key="8">
    <source>
        <dbReference type="EMBL" id="QEA40915.1"/>
    </source>
</evidence>
<dbReference type="InterPro" id="IPR012675">
    <property type="entry name" value="Beta-grasp_dom_sf"/>
</dbReference>
<protein>
    <submittedName>
        <fullName evidence="8">Xanthine dehydrogenase small subunit</fullName>
        <ecNumber evidence="8">1.17.1.4</ecNumber>
    </submittedName>
</protein>
<dbReference type="Pfam" id="PF00941">
    <property type="entry name" value="FAD_binding_5"/>
    <property type="match status" value="1"/>
</dbReference>
<keyword evidence="5" id="KW-0408">Iron</keyword>
<feature type="domain" description="FAD-binding PCMH-type" evidence="7">
    <location>
        <begin position="254"/>
        <end position="427"/>
    </location>
</feature>
<dbReference type="InterPro" id="IPR002346">
    <property type="entry name" value="Mopterin_DH_FAD-bd"/>
</dbReference>
<evidence type="ECO:0000256" key="5">
    <source>
        <dbReference type="ARBA" id="ARBA00023004"/>
    </source>
</evidence>
<dbReference type="SMART" id="SM01092">
    <property type="entry name" value="CO_deh_flav_C"/>
    <property type="match status" value="1"/>
</dbReference>
<evidence type="ECO:0000259" key="6">
    <source>
        <dbReference type="PROSITE" id="PS51085"/>
    </source>
</evidence>
<dbReference type="InterPro" id="IPR036010">
    <property type="entry name" value="2Fe-2S_ferredoxin-like_sf"/>
</dbReference>
<dbReference type="Gene3D" id="3.30.390.50">
    <property type="entry name" value="CO dehydrogenase flavoprotein, C-terminal domain"/>
    <property type="match status" value="1"/>
</dbReference>
<evidence type="ECO:0000313" key="9">
    <source>
        <dbReference type="Proteomes" id="UP000321272"/>
    </source>
</evidence>
<name>A0A5B8SZI6_9GAMM</name>
<keyword evidence="1" id="KW-0285">Flavoprotein</keyword>
<evidence type="ECO:0000256" key="2">
    <source>
        <dbReference type="ARBA" id="ARBA00022723"/>
    </source>
</evidence>
<dbReference type="Pfam" id="PF01799">
    <property type="entry name" value="Fer2_2"/>
    <property type="match status" value="1"/>
</dbReference>
<dbReference type="PROSITE" id="PS00197">
    <property type="entry name" value="2FE2S_FER_1"/>
    <property type="match status" value="1"/>
</dbReference>
<dbReference type="AlphaFoldDB" id="A0A5B8SZI6"/>
<dbReference type="InterPro" id="IPR016167">
    <property type="entry name" value="FAD-bd_PCMH_sub1"/>
</dbReference>
<evidence type="ECO:0000256" key="3">
    <source>
        <dbReference type="ARBA" id="ARBA00022827"/>
    </source>
</evidence>
<dbReference type="Pfam" id="PF00111">
    <property type="entry name" value="Fer2"/>
    <property type="match status" value="1"/>
</dbReference>
<dbReference type="InterPro" id="IPR016169">
    <property type="entry name" value="FAD-bd_PCMH_sub2"/>
</dbReference>
<accession>A0A5B8SZI6</accession>
<dbReference type="PANTHER" id="PTHR45444:SF3">
    <property type="entry name" value="XANTHINE DEHYDROGENASE"/>
    <property type="match status" value="1"/>
</dbReference>
<dbReference type="InterPro" id="IPR005107">
    <property type="entry name" value="CO_DH_flav_C"/>
</dbReference>
<sequence>MINSHLLYQLSYRGMTLSTRRSIRITFAGSRVARKPNAEPLSSSVKSVKKSITADDNDIEKATMIQFYLNGQLQQCAASADTSVLELLRQQLGQTGTKEGCASGDCGACSVAIGEVDAQGKVRYHSANACIMPAHQLQGRHLVTVEGLAQGNDLHPAQAAMVDCHASQCGFCTPGIVMSLFTLHENQRGKHFSPDRQQLESALGGNLCRCTGYRPIRDAALAMFELPEHRPSWMDDPELGVRLKEIAAHDQNSPEDDPGSYAQPATLRQLIELRRQSPEARLVAGATDLWLENTQQLKSLDSLIDVSRVAELNAIEETDEGWWIGAAVTYTCLEPLLEDHHPAFSHLMHRFASRQVRNRGTLGGNIANASPIGDCPPTLLALDARLRLAGPQGEREIPLEDFFLDYRQTVLQEDEVIRAIFLPRLAAGRECKVWKLSKRREDDISSVLGAFSWRLDNGRLSQVRLAFGGMAAIPKRAPQAEAILEGNAPSHELFQRAKQALKEDFTPMTDARGSADYRTVAAANLLERLYWVLDSTTEEAMLHAYAH</sequence>
<dbReference type="PIRSF" id="PIRSF036557">
    <property type="entry name" value="XdhA_RC"/>
    <property type="match status" value="1"/>
</dbReference>
<reference evidence="8 9" key="1">
    <citation type="submission" date="2019-06" db="EMBL/GenBank/DDBJ databases">
        <title>Genome analyses of bacteria isolated from kimchi.</title>
        <authorList>
            <person name="Lee S."/>
            <person name="Ahn S."/>
            <person name="Roh S."/>
        </authorList>
    </citation>
    <scope>NUCLEOTIDE SEQUENCE [LARGE SCALE GENOMIC DNA]</scope>
    <source>
        <strain evidence="8 9">CBA4606</strain>
    </source>
</reference>
<dbReference type="SUPFAM" id="SSF47741">
    <property type="entry name" value="CO dehydrogenase ISP C-domain like"/>
    <property type="match status" value="1"/>
</dbReference>
<dbReference type="Gene3D" id="3.10.20.30">
    <property type="match status" value="1"/>
</dbReference>
<evidence type="ECO:0000259" key="7">
    <source>
        <dbReference type="PROSITE" id="PS51387"/>
    </source>
</evidence>
<dbReference type="GO" id="GO:0071949">
    <property type="term" value="F:FAD binding"/>
    <property type="evidence" value="ECO:0007669"/>
    <property type="project" value="InterPro"/>
</dbReference>
<dbReference type="CDD" id="cd00207">
    <property type="entry name" value="fer2"/>
    <property type="match status" value="1"/>
</dbReference>
<dbReference type="InterPro" id="IPR036884">
    <property type="entry name" value="2Fe-2S-bd_dom_sf"/>
</dbReference>
<keyword evidence="2" id="KW-0479">Metal-binding</keyword>
<evidence type="ECO:0000256" key="4">
    <source>
        <dbReference type="ARBA" id="ARBA00023002"/>
    </source>
</evidence>
<dbReference type="InterPro" id="IPR036683">
    <property type="entry name" value="CO_DH_flav_C_dom_sf"/>
</dbReference>
<dbReference type="InterPro" id="IPR036318">
    <property type="entry name" value="FAD-bd_PCMH-like_sf"/>
</dbReference>
<proteinExistence type="predicted"/>
<dbReference type="EC" id="1.17.1.4" evidence="8"/>
<dbReference type="SUPFAM" id="SSF54292">
    <property type="entry name" value="2Fe-2S ferredoxin-like"/>
    <property type="match status" value="1"/>
</dbReference>
<feature type="domain" description="2Fe-2S ferredoxin-type" evidence="6">
    <location>
        <begin position="63"/>
        <end position="148"/>
    </location>
</feature>
<keyword evidence="4 8" id="KW-0560">Oxidoreductase</keyword>
<dbReference type="PANTHER" id="PTHR45444">
    <property type="entry name" value="XANTHINE DEHYDROGENASE"/>
    <property type="match status" value="1"/>
</dbReference>
<organism evidence="8 9">
    <name type="scientific">Pistricoccus aurantiacus</name>
    <dbReference type="NCBI Taxonomy" id="1883414"/>
    <lineage>
        <taxon>Bacteria</taxon>
        <taxon>Pseudomonadati</taxon>
        <taxon>Pseudomonadota</taxon>
        <taxon>Gammaproteobacteria</taxon>
        <taxon>Oceanospirillales</taxon>
        <taxon>Halomonadaceae</taxon>
        <taxon>Pistricoccus</taxon>
    </lineage>
</organism>
<dbReference type="GO" id="GO:0005506">
    <property type="term" value="F:iron ion binding"/>
    <property type="evidence" value="ECO:0007669"/>
    <property type="project" value="InterPro"/>
</dbReference>
<dbReference type="InterPro" id="IPR016166">
    <property type="entry name" value="FAD-bd_PCMH"/>
</dbReference>
<dbReference type="PROSITE" id="PS51387">
    <property type="entry name" value="FAD_PCMH"/>
    <property type="match status" value="1"/>
</dbReference>
<gene>
    <name evidence="8" type="primary">xdhA</name>
    <name evidence="8" type="ORF">FGL86_11410</name>
</gene>
<dbReference type="InterPro" id="IPR006058">
    <property type="entry name" value="2Fe2S_fd_BS"/>
</dbReference>
<dbReference type="Gene3D" id="3.30.465.10">
    <property type="match status" value="1"/>
</dbReference>
<dbReference type="InterPro" id="IPR012175">
    <property type="entry name" value="Xanth_DH_ssu_bac"/>
</dbReference>
<dbReference type="SUPFAM" id="SSF56176">
    <property type="entry name" value="FAD-binding/transporter-associated domain-like"/>
    <property type="match status" value="1"/>
</dbReference>
<dbReference type="Pfam" id="PF03450">
    <property type="entry name" value="CO_deh_flav_C"/>
    <property type="match status" value="1"/>
</dbReference>
<dbReference type="Gene3D" id="3.30.43.10">
    <property type="entry name" value="Uridine Diphospho-n-acetylenolpyruvylglucosamine Reductase, domain 2"/>
    <property type="match status" value="1"/>
</dbReference>
<dbReference type="OrthoDB" id="9775084at2"/>
<dbReference type="KEGG" id="paur:FGL86_11410"/>